<evidence type="ECO:0000256" key="2">
    <source>
        <dbReference type="ARBA" id="ARBA00022475"/>
    </source>
</evidence>
<feature type="transmembrane region" description="Helical" evidence="6">
    <location>
        <begin position="84"/>
        <end position="113"/>
    </location>
</feature>
<feature type="transmembrane region" description="Helical" evidence="6">
    <location>
        <begin position="374"/>
        <end position="394"/>
    </location>
</feature>
<keyword evidence="4 6" id="KW-1133">Transmembrane helix</keyword>
<dbReference type="AlphaFoldDB" id="A0A926I8R6"/>
<evidence type="ECO:0000256" key="1">
    <source>
        <dbReference type="ARBA" id="ARBA00004651"/>
    </source>
</evidence>
<feature type="transmembrane region" description="Helical" evidence="6">
    <location>
        <begin position="125"/>
        <end position="149"/>
    </location>
</feature>
<keyword evidence="2" id="KW-1003">Cell membrane</keyword>
<dbReference type="CDD" id="cd12082">
    <property type="entry name" value="MATE_like"/>
    <property type="match status" value="1"/>
</dbReference>
<dbReference type="PANTHER" id="PTHR30250:SF26">
    <property type="entry name" value="PSMA PROTEIN"/>
    <property type="match status" value="1"/>
</dbReference>
<organism evidence="7 8">
    <name type="scientific">Zhenhengia yiwuensis</name>
    <dbReference type="NCBI Taxonomy" id="2763666"/>
    <lineage>
        <taxon>Bacteria</taxon>
        <taxon>Bacillati</taxon>
        <taxon>Bacillota</taxon>
        <taxon>Clostridia</taxon>
        <taxon>Lachnospirales</taxon>
        <taxon>Lachnospiraceae</taxon>
        <taxon>Zhenhengia</taxon>
    </lineage>
</organism>
<dbReference type="Proteomes" id="UP000655830">
    <property type="component" value="Unassembled WGS sequence"/>
</dbReference>
<keyword evidence="5 6" id="KW-0472">Membrane</keyword>
<dbReference type="Pfam" id="PF01943">
    <property type="entry name" value="Polysacc_synt"/>
    <property type="match status" value="1"/>
</dbReference>
<dbReference type="InterPro" id="IPR050833">
    <property type="entry name" value="Poly_Biosynth_Transport"/>
</dbReference>
<keyword evidence="8" id="KW-1185">Reference proteome</keyword>
<feature type="transmembrane region" description="Helical" evidence="6">
    <location>
        <begin position="435"/>
        <end position="457"/>
    </location>
</feature>
<comment type="caution">
    <text evidence="7">The sequence shown here is derived from an EMBL/GenBank/DDBJ whole genome shotgun (WGS) entry which is preliminary data.</text>
</comment>
<protein>
    <submittedName>
        <fullName evidence="7">MATE family efflux transporter</fullName>
    </submittedName>
</protein>
<dbReference type="EMBL" id="JACRSY010000006">
    <property type="protein sequence ID" value="MBC8578960.1"/>
    <property type="molecule type" value="Genomic_DNA"/>
</dbReference>
<gene>
    <name evidence="7" type="ORF">H8718_05355</name>
</gene>
<evidence type="ECO:0000313" key="8">
    <source>
        <dbReference type="Proteomes" id="UP000655830"/>
    </source>
</evidence>
<comment type="subcellular location">
    <subcellularLocation>
        <location evidence="1">Cell membrane</location>
        <topology evidence="1">Multi-pass membrane protein</topology>
    </subcellularLocation>
</comment>
<proteinExistence type="predicted"/>
<evidence type="ECO:0000313" key="7">
    <source>
        <dbReference type="EMBL" id="MBC8578960.1"/>
    </source>
</evidence>
<feature type="transmembrane region" description="Helical" evidence="6">
    <location>
        <begin position="339"/>
        <end position="362"/>
    </location>
</feature>
<feature type="transmembrane region" description="Helical" evidence="6">
    <location>
        <begin position="313"/>
        <end position="333"/>
    </location>
</feature>
<feature type="transmembrane region" description="Helical" evidence="6">
    <location>
        <begin position="52"/>
        <end position="72"/>
    </location>
</feature>
<sequence length="509" mass="56222">MYTKRLLINITSSIVSFLVSMGINFVLTPYIVETVGKEAYGFVGLANNFVSYAQLITLALNALAIRFITIKIHEEDMEGANQYFTSVVLANIFISTVLIIPATMIIIWINQLIKVPIDILKDVQMLWALVFLNFLINTVTSTFSIATFATNRLDLSSLRSIESNFLRVGILLGLFIIFEPHIWYLGIASLICTLFIFVTDMHYKKKLLSGLKVKVKYFDFKIVRELVKSGIWSVITKLGQILSDGLDLLITNIFIDPTAMGVLAIAKTVPTAVMGLIMTVSNVFSPQLTIHYAQDNTKALVEELKRAMKISGFFTNIALGTLIGLGMTFYTLWVPGENIGLIQILSIITLCAHLVGGVINSLFGIFNITNKLKVNSYVILGMGILNTTIVFILLETTSLGILAVAGVSAITSIIKNLTFTPIYVAKCLSIPKDSFYPLITRYIAASLMIIGVAYGIGSTISQYSWISLIIGGIFCGLAGIVVNYFLLFNKDERSQGIKKVKEIIRKQHV</sequence>
<accession>A0A926I8R6</accession>
<dbReference type="RefSeq" id="WP_249332126.1">
    <property type="nucleotide sequence ID" value="NZ_JACRSY010000006.1"/>
</dbReference>
<evidence type="ECO:0000256" key="5">
    <source>
        <dbReference type="ARBA" id="ARBA00023136"/>
    </source>
</evidence>
<dbReference type="GO" id="GO:0005886">
    <property type="term" value="C:plasma membrane"/>
    <property type="evidence" value="ECO:0007669"/>
    <property type="project" value="UniProtKB-SubCell"/>
</dbReference>
<feature type="transmembrane region" description="Helical" evidence="6">
    <location>
        <begin position="400"/>
        <end position="423"/>
    </location>
</feature>
<dbReference type="InterPro" id="IPR002797">
    <property type="entry name" value="Polysacc_synth"/>
</dbReference>
<feature type="transmembrane region" description="Helical" evidence="6">
    <location>
        <begin position="463"/>
        <end position="488"/>
    </location>
</feature>
<evidence type="ECO:0000256" key="6">
    <source>
        <dbReference type="SAM" id="Phobius"/>
    </source>
</evidence>
<evidence type="ECO:0000256" key="4">
    <source>
        <dbReference type="ARBA" id="ARBA00022989"/>
    </source>
</evidence>
<keyword evidence="3 6" id="KW-0812">Transmembrane</keyword>
<feature type="transmembrane region" description="Helical" evidence="6">
    <location>
        <begin position="7"/>
        <end position="32"/>
    </location>
</feature>
<feature type="transmembrane region" description="Helical" evidence="6">
    <location>
        <begin position="184"/>
        <end position="203"/>
    </location>
</feature>
<dbReference type="PANTHER" id="PTHR30250">
    <property type="entry name" value="PST FAMILY PREDICTED COLANIC ACID TRANSPORTER"/>
    <property type="match status" value="1"/>
</dbReference>
<reference evidence="7" key="1">
    <citation type="submission" date="2020-08" db="EMBL/GenBank/DDBJ databases">
        <title>Genome public.</title>
        <authorList>
            <person name="Liu C."/>
            <person name="Sun Q."/>
        </authorList>
    </citation>
    <scope>NUCLEOTIDE SEQUENCE</scope>
    <source>
        <strain evidence="7">NSJ-12</strain>
    </source>
</reference>
<name>A0A926I8R6_9FIRM</name>
<evidence type="ECO:0000256" key="3">
    <source>
        <dbReference type="ARBA" id="ARBA00022692"/>
    </source>
</evidence>